<feature type="transmembrane region" description="Helical" evidence="8">
    <location>
        <begin position="207"/>
        <end position="225"/>
    </location>
</feature>
<keyword evidence="3" id="KW-0813">Transport</keyword>
<name>A0A4U6BQP1_9BRAD</name>
<keyword evidence="4 8" id="KW-1003">Cell membrane</keyword>
<keyword evidence="6 8" id="KW-1133">Transmembrane helix</keyword>
<evidence type="ECO:0000256" key="4">
    <source>
        <dbReference type="ARBA" id="ARBA00022475"/>
    </source>
</evidence>
<evidence type="ECO:0000256" key="5">
    <source>
        <dbReference type="ARBA" id="ARBA00022692"/>
    </source>
</evidence>
<gene>
    <name evidence="9" type="ORF">YH63_010690</name>
</gene>
<evidence type="ECO:0000256" key="2">
    <source>
        <dbReference type="ARBA" id="ARBA00009142"/>
    </source>
</evidence>
<evidence type="ECO:0000313" key="10">
    <source>
        <dbReference type="Proteomes" id="UP000034832"/>
    </source>
</evidence>
<feature type="transmembrane region" description="Helical" evidence="8">
    <location>
        <begin position="74"/>
        <end position="96"/>
    </location>
</feature>
<proteinExistence type="inferred from homology"/>
<evidence type="ECO:0000256" key="8">
    <source>
        <dbReference type="RuleBase" id="RU363041"/>
    </source>
</evidence>
<dbReference type="AlphaFoldDB" id="A0A4U6BQP1"/>
<dbReference type="PANTHER" id="PTHR30269">
    <property type="entry name" value="TRANSMEMBRANE PROTEIN YFCA"/>
    <property type="match status" value="1"/>
</dbReference>
<evidence type="ECO:0000256" key="3">
    <source>
        <dbReference type="ARBA" id="ARBA00022448"/>
    </source>
</evidence>
<evidence type="ECO:0000256" key="1">
    <source>
        <dbReference type="ARBA" id="ARBA00004651"/>
    </source>
</evidence>
<keyword evidence="10" id="KW-1185">Reference proteome</keyword>
<sequence length="252" mass="25973">MTLFQIVVLAVAGFAAGTVNAVAGGGTFITFAALVVSGLPTLDANATSAVALTPANLASVAAYRSEVRTYHREMIPFAIIGLIGGGAGALLLIGLGDSGFRPLVPWLLLLATLLFAFSSQIRAFVEPWSRGQHAGARIAAYGFMMLVAIYGGFFGAGTGIMMLAALAILESGNFHKANATKIVVAFLIQIMSAALLIAGGLVHWPHALVTIAASAIGGYYGVSLARRVPEKIIRAVVVAIGAGLTVVFFVRT</sequence>
<dbReference type="Pfam" id="PF01925">
    <property type="entry name" value="TauE"/>
    <property type="match status" value="1"/>
</dbReference>
<evidence type="ECO:0000313" key="9">
    <source>
        <dbReference type="EMBL" id="TKT71845.1"/>
    </source>
</evidence>
<comment type="similarity">
    <text evidence="2 8">Belongs to the 4-toluene sulfonate uptake permease (TSUP) (TC 2.A.102) family.</text>
</comment>
<dbReference type="InterPro" id="IPR052017">
    <property type="entry name" value="TSUP"/>
</dbReference>
<keyword evidence="5 8" id="KW-0812">Transmembrane</keyword>
<dbReference type="InterPro" id="IPR002781">
    <property type="entry name" value="TM_pro_TauE-like"/>
</dbReference>
<dbReference type="RefSeq" id="WP_046827625.1">
    <property type="nucleotide sequence ID" value="NZ_LBIA02000001.1"/>
</dbReference>
<dbReference type="EMBL" id="LBIA02000001">
    <property type="protein sequence ID" value="TKT71845.1"/>
    <property type="molecule type" value="Genomic_DNA"/>
</dbReference>
<feature type="transmembrane region" description="Helical" evidence="8">
    <location>
        <begin position="232"/>
        <end position="250"/>
    </location>
</feature>
<dbReference type="OrthoDB" id="9807082at2"/>
<protein>
    <recommendedName>
        <fullName evidence="8">Probable membrane transporter protein</fullName>
    </recommendedName>
</protein>
<dbReference type="PANTHER" id="PTHR30269:SF0">
    <property type="entry name" value="MEMBRANE TRANSPORTER PROTEIN YFCA-RELATED"/>
    <property type="match status" value="1"/>
</dbReference>
<evidence type="ECO:0000256" key="6">
    <source>
        <dbReference type="ARBA" id="ARBA00022989"/>
    </source>
</evidence>
<dbReference type="GO" id="GO:0005886">
    <property type="term" value="C:plasma membrane"/>
    <property type="evidence" value="ECO:0007669"/>
    <property type="project" value="UniProtKB-SubCell"/>
</dbReference>
<feature type="transmembrane region" description="Helical" evidence="8">
    <location>
        <begin position="103"/>
        <end position="121"/>
    </location>
</feature>
<comment type="subcellular location">
    <subcellularLocation>
        <location evidence="1 8">Cell membrane</location>
        <topology evidence="1 8">Multi-pass membrane protein</topology>
    </subcellularLocation>
</comment>
<organism evidence="9 10">
    <name type="scientific">Afipia massiliensis</name>
    <dbReference type="NCBI Taxonomy" id="211460"/>
    <lineage>
        <taxon>Bacteria</taxon>
        <taxon>Pseudomonadati</taxon>
        <taxon>Pseudomonadota</taxon>
        <taxon>Alphaproteobacteria</taxon>
        <taxon>Hyphomicrobiales</taxon>
        <taxon>Nitrobacteraceae</taxon>
        <taxon>Afipia</taxon>
    </lineage>
</organism>
<evidence type="ECO:0000256" key="7">
    <source>
        <dbReference type="ARBA" id="ARBA00023136"/>
    </source>
</evidence>
<comment type="caution">
    <text evidence="9">The sequence shown here is derived from an EMBL/GenBank/DDBJ whole genome shotgun (WGS) entry which is preliminary data.</text>
</comment>
<feature type="transmembrane region" description="Helical" evidence="8">
    <location>
        <begin position="141"/>
        <end position="169"/>
    </location>
</feature>
<feature type="transmembrane region" description="Helical" evidence="8">
    <location>
        <begin position="181"/>
        <end position="201"/>
    </location>
</feature>
<keyword evidence="7 8" id="KW-0472">Membrane</keyword>
<accession>A0A4U6BQP1</accession>
<reference evidence="9" key="1">
    <citation type="submission" date="2019-04" db="EMBL/GenBank/DDBJ databases">
        <title>Whole genome sequencing of cave bacteria.</title>
        <authorList>
            <person name="Gan H.M."/>
            <person name="Barton H."/>
            <person name="Savka M.A."/>
        </authorList>
    </citation>
    <scope>NUCLEOTIDE SEQUENCE [LARGE SCALE GENOMIC DNA]</scope>
    <source>
        <strain evidence="9">LC387</strain>
    </source>
</reference>
<dbReference type="Proteomes" id="UP000034832">
    <property type="component" value="Unassembled WGS sequence"/>
</dbReference>